<dbReference type="EMBL" id="CM016762">
    <property type="protein sequence ID" value="TMS34221.1"/>
    <property type="molecule type" value="Genomic_DNA"/>
</dbReference>
<dbReference type="Proteomes" id="UP000298663">
    <property type="component" value="Chromosome X"/>
</dbReference>
<dbReference type="GO" id="GO:0000340">
    <property type="term" value="F:RNA 7-methylguanosine cap binding"/>
    <property type="evidence" value="ECO:0007669"/>
    <property type="project" value="TreeGrafter"/>
</dbReference>
<evidence type="ECO:0000313" key="3">
    <source>
        <dbReference type="Proteomes" id="UP000298663"/>
    </source>
</evidence>
<comment type="similarity">
    <text evidence="1">Belongs to the eukaryotic initiation factor 4E family.</text>
</comment>
<dbReference type="Gene3D" id="3.30.760.10">
    <property type="entry name" value="RNA Cap, Translation Initiation Factor Eif4e"/>
    <property type="match status" value="1"/>
</dbReference>
<comment type="caution">
    <text evidence="2">The sequence shown here is derived from an EMBL/GenBank/DDBJ whole genome shotgun (WGS) entry which is preliminary data.</text>
</comment>
<name>A0A4U8UMZ2_STECR</name>
<dbReference type="OrthoDB" id="590761at2759"/>
<dbReference type="GO" id="GO:0016281">
    <property type="term" value="C:eukaryotic translation initiation factor 4F complex"/>
    <property type="evidence" value="ECO:0007669"/>
    <property type="project" value="TreeGrafter"/>
</dbReference>
<dbReference type="AlphaFoldDB" id="A0A4U8UMZ2"/>
<keyword evidence="1" id="KW-0648">Protein biosynthesis</keyword>
<evidence type="ECO:0000313" key="2">
    <source>
        <dbReference type="EMBL" id="TMS34221.1"/>
    </source>
</evidence>
<reference evidence="2 3" key="2">
    <citation type="journal article" date="2019" name="G3 (Bethesda)">
        <title>Hybrid Assembly of the Genome of the Entomopathogenic Nematode Steinernema carpocapsae Identifies the X-Chromosome.</title>
        <authorList>
            <person name="Serra L."/>
            <person name="Macchietto M."/>
            <person name="Macias-Munoz A."/>
            <person name="McGill C.J."/>
            <person name="Rodriguez I.M."/>
            <person name="Rodriguez B."/>
            <person name="Murad R."/>
            <person name="Mortazavi A."/>
        </authorList>
    </citation>
    <scope>NUCLEOTIDE SEQUENCE [LARGE SCALE GENOMIC DNA]</scope>
    <source>
        <strain evidence="2 3">ALL</strain>
    </source>
</reference>
<keyword evidence="1" id="KW-0694">RNA-binding</keyword>
<sequence length="205" mass="24431">MPITVTKTAKGREAERKFSIIALNRPWNLFITKGEGRWIDRVHKVRAPITTYQDFWSTLYRTTPVSKMTTGEDYYFFRQGSMPLWEHHSNRGGGRLIVWLWPSLPNYYFDHCWMKVQLALIGEQFFYDSDKVNGAAACRRTWRNKVCLWVNSNADEQAIARMKRILMRIFYVPEDHVKYESHRQSATRCREADRFLEPLKDEQKN</sequence>
<keyword evidence="3" id="KW-1185">Reference proteome</keyword>
<organism evidence="2 3">
    <name type="scientific">Steinernema carpocapsae</name>
    <name type="common">Entomopathogenic nematode</name>
    <dbReference type="NCBI Taxonomy" id="34508"/>
    <lineage>
        <taxon>Eukaryota</taxon>
        <taxon>Metazoa</taxon>
        <taxon>Ecdysozoa</taxon>
        <taxon>Nematoda</taxon>
        <taxon>Chromadorea</taxon>
        <taxon>Rhabditida</taxon>
        <taxon>Tylenchina</taxon>
        <taxon>Panagrolaimomorpha</taxon>
        <taxon>Strongyloidoidea</taxon>
        <taxon>Steinernematidae</taxon>
        <taxon>Steinernema</taxon>
    </lineage>
</organism>
<protein>
    <submittedName>
        <fullName evidence="2">Uncharacterized protein</fullName>
    </submittedName>
</protein>
<proteinExistence type="inferred from homology"/>
<dbReference type="GO" id="GO:0003743">
    <property type="term" value="F:translation initiation factor activity"/>
    <property type="evidence" value="ECO:0007669"/>
    <property type="project" value="UniProtKB-KW"/>
</dbReference>
<dbReference type="SUPFAM" id="SSF55418">
    <property type="entry name" value="eIF4e-like"/>
    <property type="match status" value="1"/>
</dbReference>
<dbReference type="EMBL" id="AZBU02000001">
    <property type="protein sequence ID" value="TMS34221.1"/>
    <property type="molecule type" value="Genomic_DNA"/>
</dbReference>
<dbReference type="InterPro" id="IPR001040">
    <property type="entry name" value="TIF_eIF_4E"/>
</dbReference>
<dbReference type="PANTHER" id="PTHR11960">
    <property type="entry name" value="EUKARYOTIC TRANSLATION INITIATION FACTOR 4E RELATED"/>
    <property type="match status" value="1"/>
</dbReference>
<gene>
    <name evidence="2" type="ORF">L596_001855</name>
</gene>
<dbReference type="InterPro" id="IPR023398">
    <property type="entry name" value="TIF_eIF4e-like"/>
</dbReference>
<reference evidence="2 3" key="1">
    <citation type="journal article" date="2015" name="Genome Biol.">
        <title>Comparative genomics of Steinernema reveals deeply conserved gene regulatory networks.</title>
        <authorList>
            <person name="Dillman A.R."/>
            <person name="Macchietto M."/>
            <person name="Porter C.F."/>
            <person name="Rogers A."/>
            <person name="Williams B."/>
            <person name="Antoshechkin I."/>
            <person name="Lee M.M."/>
            <person name="Goodwin Z."/>
            <person name="Lu X."/>
            <person name="Lewis E.E."/>
            <person name="Goodrich-Blair H."/>
            <person name="Stock S.P."/>
            <person name="Adams B.J."/>
            <person name="Sternberg P.W."/>
            <person name="Mortazavi A."/>
        </authorList>
    </citation>
    <scope>NUCLEOTIDE SEQUENCE [LARGE SCALE GENOMIC DNA]</scope>
    <source>
        <strain evidence="2 3">ALL</strain>
    </source>
</reference>
<keyword evidence="1" id="KW-0396">Initiation factor</keyword>
<evidence type="ECO:0000256" key="1">
    <source>
        <dbReference type="RuleBase" id="RU004374"/>
    </source>
</evidence>
<accession>A0A4U8UMZ2</accession>
<dbReference type="Pfam" id="PF01652">
    <property type="entry name" value="IF4E"/>
    <property type="match status" value="1"/>
</dbReference>
<dbReference type="STRING" id="34508.A0A4U8UMZ2"/>